<feature type="disulfide bond" evidence="3">
    <location>
        <begin position="452"/>
        <end position="467"/>
    </location>
</feature>
<dbReference type="Pfam" id="PF00057">
    <property type="entry name" value="Ldl_recept_a"/>
    <property type="match status" value="2"/>
</dbReference>
<feature type="compositionally biased region" description="Polar residues" evidence="4">
    <location>
        <begin position="757"/>
        <end position="767"/>
    </location>
</feature>
<feature type="compositionally biased region" description="Low complexity" evidence="4">
    <location>
        <begin position="787"/>
        <end position="801"/>
    </location>
</feature>
<accession>A0A7M7N4D4</accession>
<dbReference type="OMA" id="PTVNIFL"/>
<feature type="compositionally biased region" description="Basic and acidic residues" evidence="4">
    <location>
        <begin position="769"/>
        <end position="779"/>
    </location>
</feature>
<dbReference type="PRINTS" id="PR00261">
    <property type="entry name" value="LDLRECEPTOR"/>
</dbReference>
<dbReference type="InterPro" id="IPR035914">
    <property type="entry name" value="Sperma_CUB_dom_sf"/>
</dbReference>
<feature type="compositionally biased region" description="Basic and acidic residues" evidence="4">
    <location>
        <begin position="815"/>
        <end position="826"/>
    </location>
</feature>
<dbReference type="CDD" id="cd00112">
    <property type="entry name" value="LDLa"/>
    <property type="match status" value="3"/>
</dbReference>
<keyword evidence="8" id="KW-1185">Reference proteome</keyword>
<dbReference type="InterPro" id="IPR023415">
    <property type="entry name" value="LDLR_class-A_CS"/>
</dbReference>
<evidence type="ECO:0000256" key="2">
    <source>
        <dbReference type="ARBA" id="ARBA00023157"/>
    </source>
</evidence>
<dbReference type="Gene3D" id="4.10.400.10">
    <property type="entry name" value="Low-density Lipoprotein Receptor"/>
    <property type="match status" value="3"/>
</dbReference>
<keyword evidence="1" id="KW-0677">Repeat</keyword>
<dbReference type="PANTHER" id="PTHR24251">
    <property type="entry name" value="OVOCHYMASE-RELATED"/>
    <property type="match status" value="1"/>
</dbReference>
<feature type="disulfide bond" evidence="3">
    <location>
        <begin position="493"/>
        <end position="508"/>
    </location>
</feature>
<keyword evidence="2 3" id="KW-1015">Disulfide bond</keyword>
<dbReference type="InterPro" id="IPR000859">
    <property type="entry name" value="CUB_dom"/>
</dbReference>
<feature type="region of interest" description="Disordered" evidence="4">
    <location>
        <begin position="739"/>
        <end position="914"/>
    </location>
</feature>
<dbReference type="FunCoup" id="A0A7M7N4D4">
    <property type="interactions" value="1090"/>
</dbReference>
<dbReference type="GO" id="GO:0005886">
    <property type="term" value="C:plasma membrane"/>
    <property type="evidence" value="ECO:0000318"/>
    <property type="project" value="GO_Central"/>
</dbReference>
<dbReference type="Proteomes" id="UP000007110">
    <property type="component" value="Unassembled WGS sequence"/>
</dbReference>
<comment type="caution">
    <text evidence="3">Lacks conserved residue(s) required for the propagation of feature annotation.</text>
</comment>
<evidence type="ECO:0000313" key="8">
    <source>
        <dbReference type="Proteomes" id="UP000007110"/>
    </source>
</evidence>
<name>A0A7M7N4D4_STRPU</name>
<dbReference type="EnsemblMetazoa" id="XM_030975108">
    <property type="protein sequence ID" value="XP_030830968"/>
    <property type="gene ID" value="LOC576382"/>
</dbReference>
<feature type="domain" description="CUB" evidence="6">
    <location>
        <begin position="266"/>
        <end position="386"/>
    </location>
</feature>
<dbReference type="InterPro" id="IPR036055">
    <property type="entry name" value="LDL_receptor-like_sf"/>
</dbReference>
<dbReference type="SMART" id="SM00192">
    <property type="entry name" value="LDLa"/>
    <property type="match status" value="5"/>
</dbReference>
<dbReference type="InterPro" id="IPR002172">
    <property type="entry name" value="LDrepeatLR_classA_rpt"/>
</dbReference>
<feature type="compositionally biased region" description="Low complexity" evidence="4">
    <location>
        <begin position="637"/>
        <end position="674"/>
    </location>
</feature>
<evidence type="ECO:0000313" key="7">
    <source>
        <dbReference type="EnsemblMetazoa" id="XP_030830968"/>
    </source>
</evidence>
<dbReference type="Pfam" id="PF00431">
    <property type="entry name" value="CUB"/>
    <property type="match status" value="2"/>
</dbReference>
<dbReference type="AlphaFoldDB" id="A0A7M7N4D4"/>
<feature type="disulfide bond" evidence="3">
    <location>
        <begin position="481"/>
        <end position="499"/>
    </location>
</feature>
<evidence type="ECO:0000259" key="6">
    <source>
        <dbReference type="PROSITE" id="PS01180"/>
    </source>
</evidence>
<feature type="chain" id="PRO_5029455782" description="CUB domain-containing protein" evidence="5">
    <location>
        <begin position="25"/>
        <end position="914"/>
    </location>
</feature>
<evidence type="ECO:0000256" key="3">
    <source>
        <dbReference type="PROSITE-ProRule" id="PRU00124"/>
    </source>
</evidence>
<feature type="region of interest" description="Disordered" evidence="4">
    <location>
        <begin position="595"/>
        <end position="713"/>
    </location>
</feature>
<dbReference type="OrthoDB" id="10020456at2759"/>
<dbReference type="SUPFAM" id="SSF57424">
    <property type="entry name" value="LDL receptor-like module"/>
    <property type="match status" value="3"/>
</dbReference>
<dbReference type="GeneID" id="576382"/>
<dbReference type="SUPFAM" id="SSF49854">
    <property type="entry name" value="Spermadhesin, CUB domain"/>
    <property type="match status" value="2"/>
</dbReference>
<feature type="compositionally biased region" description="Basic and acidic residues" evidence="4">
    <location>
        <begin position="742"/>
        <end position="754"/>
    </location>
</feature>
<evidence type="ECO:0000256" key="4">
    <source>
        <dbReference type="SAM" id="MobiDB-lite"/>
    </source>
</evidence>
<feature type="disulfide bond" evidence="3">
    <location>
        <begin position="410"/>
        <end position="425"/>
    </location>
</feature>
<dbReference type="Gene3D" id="2.60.120.290">
    <property type="entry name" value="Spermadhesin, CUB domain"/>
    <property type="match status" value="2"/>
</dbReference>
<feature type="compositionally biased region" description="Acidic residues" evidence="4">
    <location>
        <begin position="895"/>
        <end position="908"/>
    </location>
</feature>
<feature type="disulfide bond" evidence="3">
    <location>
        <begin position="179"/>
        <end position="197"/>
    </location>
</feature>
<dbReference type="PROSITE" id="PS01209">
    <property type="entry name" value="LDLRA_1"/>
    <property type="match status" value="3"/>
</dbReference>
<feature type="disulfide bond" evidence="3">
    <location>
        <begin position="247"/>
        <end position="262"/>
    </location>
</feature>
<feature type="domain" description="CUB" evidence="6">
    <location>
        <begin position="48"/>
        <end position="163"/>
    </location>
</feature>
<dbReference type="InParanoid" id="A0A7M7N4D4"/>
<sequence>MAHLNGQQIFFLILIPSFMQTVYSTGKDLNRRQYNTTGTTSPLVQVACPEYDPDRHEQRGTITSPNYPDEYPPGSQCKWRIFHDPGEVVTISFQAFNVEQTDGAQCTSDKLQIQEKSIRTYCGYERPSPYISDPTSESKDILIRFQSDEQVAGKGFSLDYYKSQQNMDSCPDAELEFLCQNHRCIPKEWLCNNMDECGDRSDESVDVCQTVPSVSPVTGIPYCPPHTIYCLKMDGITSQCLPEDKKCDGNQDCVNNEDELGCQATCIHEMPPPSGSFSSPNYPDQYQNNLDCRWTLVVTEGNIIQLRFVAFDIEQGYLRDYVTVYDGGSISADIIGTYYGYKSSSPDSSTHYPSAVIEGSSNRLYVTFITDSSSGNTGFNATYQSKGDCIDDQRTCSATDSNCYAENERCDGKMTCLRGEDEQGCNGCPEGDIPCSTSSDLPLKCYDSLERCNGQPRCSGKEDELDCPASLCSGEHGLFLCGMGKCIKENWICDSNVDCPDNTDEMNCPMSPKVITAAVVGSIVCGLLLIAALSCTCKLYQLYHSDPHPPTHVSPLSEIEDELMRREAPPSYTASMSSPHFDEAQRAFIESLQAAAQARAGEGNNGTGRSSRRRNNSQPEGGETPQPPNANRPSSPDSINTTQDTISTTDSTTVSPPNQQNPPSSDAADDGSSPYTEITELRERPNLGGDTASSCTTDTDSDTNAEAELEHRDHEIIRAATNIRRMRLAGGLQNIVDSVTNRQREGASDGETRRRSSSGLQNIIQRVNRTRENQHRGEGENSGANSPTGATPPTLAGPDGTCTPPNTQESSFTSEDDHSPERDNAVNHHSTSSADGSVAVVQGTAERNESSSGASDHKPSSSNSPQPPPSPSPSSRSSRSDDAPIDLSNSHALDHDEDSTFIDDDDETMLLASS</sequence>
<dbReference type="FunFam" id="2.60.120.290:FF:000005">
    <property type="entry name" value="Procollagen C-endopeptidase enhancer 1"/>
    <property type="match status" value="2"/>
</dbReference>
<dbReference type="RefSeq" id="XP_030830968.1">
    <property type="nucleotide sequence ID" value="XM_030975108.1"/>
</dbReference>
<feature type="compositionally biased region" description="Polar residues" evidence="4">
    <location>
        <begin position="803"/>
        <end position="813"/>
    </location>
</feature>
<dbReference type="PROSITE" id="PS50068">
    <property type="entry name" value="LDLRA_2"/>
    <property type="match status" value="5"/>
</dbReference>
<reference evidence="8" key="1">
    <citation type="submission" date="2015-02" db="EMBL/GenBank/DDBJ databases">
        <title>Genome sequencing for Strongylocentrotus purpuratus.</title>
        <authorList>
            <person name="Murali S."/>
            <person name="Liu Y."/>
            <person name="Vee V."/>
            <person name="English A."/>
            <person name="Wang M."/>
            <person name="Skinner E."/>
            <person name="Han Y."/>
            <person name="Muzny D.M."/>
            <person name="Worley K.C."/>
            <person name="Gibbs R.A."/>
        </authorList>
    </citation>
    <scope>NUCLEOTIDE SEQUENCE</scope>
</reference>
<dbReference type="KEGG" id="spu:576382"/>
<dbReference type="CDD" id="cd00041">
    <property type="entry name" value="CUB"/>
    <property type="match status" value="2"/>
</dbReference>
<keyword evidence="5" id="KW-0732">Signal</keyword>
<protein>
    <recommendedName>
        <fullName evidence="6">CUB domain-containing protein</fullName>
    </recommendedName>
</protein>
<reference evidence="7" key="2">
    <citation type="submission" date="2021-01" db="UniProtKB">
        <authorList>
            <consortium name="EnsemblMetazoa"/>
        </authorList>
    </citation>
    <scope>IDENTIFICATION</scope>
</reference>
<dbReference type="SMART" id="SM00042">
    <property type="entry name" value="CUB"/>
    <property type="match status" value="2"/>
</dbReference>
<evidence type="ECO:0000256" key="5">
    <source>
        <dbReference type="SAM" id="SignalP"/>
    </source>
</evidence>
<feature type="signal peptide" evidence="5">
    <location>
        <begin position="1"/>
        <end position="24"/>
    </location>
</feature>
<dbReference type="PROSITE" id="PS01180">
    <property type="entry name" value="CUB"/>
    <property type="match status" value="2"/>
</dbReference>
<proteinExistence type="predicted"/>
<organism evidence="7 8">
    <name type="scientific">Strongylocentrotus purpuratus</name>
    <name type="common">Purple sea urchin</name>
    <dbReference type="NCBI Taxonomy" id="7668"/>
    <lineage>
        <taxon>Eukaryota</taxon>
        <taxon>Metazoa</taxon>
        <taxon>Echinodermata</taxon>
        <taxon>Eleutherozoa</taxon>
        <taxon>Echinozoa</taxon>
        <taxon>Echinoidea</taxon>
        <taxon>Euechinoidea</taxon>
        <taxon>Echinacea</taxon>
        <taxon>Camarodonta</taxon>
        <taxon>Echinidea</taxon>
        <taxon>Strongylocentrotidae</taxon>
        <taxon>Strongylocentrotus</taxon>
    </lineage>
</organism>
<evidence type="ECO:0000256" key="1">
    <source>
        <dbReference type="ARBA" id="ARBA00022737"/>
    </source>
</evidence>